<dbReference type="InterPro" id="IPR049540">
    <property type="entry name" value="Spt6-like_S1"/>
</dbReference>
<dbReference type="Pfam" id="PF14633">
    <property type="entry name" value="SH2_2"/>
    <property type="match status" value="1"/>
</dbReference>
<sequence>MLEAESLGYINIQIGLKNALENFKNHLLSFLSSDGTSEISNEWNKLRKESLDIALNKLIPMVSSDVKEQIRETSERLLFFEVRSKFMDKLDQAPYHPFFNNGTVPKVLSISNGDGKNDAAVIAVAVDFDGTILEHYKFENNYRHPDFTIQLLNLIRRFKPEVVALSGYTVATNNLYHKIVSVIKENKINVVVDENEYEDTPKDIELPVIWVPNETARLYEHSKKANEEFSDRTTVAKFCIGIARYVQSPLLEYINLDESILSVSIHKNQNLLSNDRLQEAVESIFVDVACLVGIKINDAVRSPYLSSMLNYIAGLGPNKALSLIKGIEVNGGSLLKREDLILKGLTTKNVFMNCSPFLEIPLPSRYDKETEPLDATRIHPEDYELARKMAVDALDLSEEVKAEVEDEDGGVIAALYNEGTEKLDDLLLERYADQLEENGHKKRATLELIKEELQTNYEELRKPFHILNEEEVFQLLTNETKENFQSGILISSIIQRADNRYLLSVTQSGVICNLSRSSIFPYGDQTSLTSKFSIGQAIQSVIKSVDYSNFRCELSMLKEDMSKAVIKRFAKNEGTWDFKAEREDKQSEVQKEEQEERNKRVIKHPLFRNFDSRQAEAYLAGRSNGDYVIRPSSKGPDHITVTWKIDNLLYQHIDVIELDKPNEYSIGRTLQVGEFKYHDLDELIVSHVEQIHNKVEEMVNHEKFRKGGLQEVKEWLTRYSEANKSRSYYTFCYNHKSPGWFFLLFKLNPQSSIVTWNVKAIPTGFFFSGNVYPDMTSLCNGFKTVVANKKNHRGGNPQQQQQQYQQPQQPAQSEYNQARGGNYYNGGGYNDVYNYGR</sequence>
<evidence type="ECO:0000256" key="1">
    <source>
        <dbReference type="ARBA" id="ARBA00004123"/>
    </source>
</evidence>
<evidence type="ECO:0000313" key="15">
    <source>
        <dbReference type="Proteomes" id="UP001165120"/>
    </source>
</evidence>
<dbReference type="InterPro" id="IPR010994">
    <property type="entry name" value="RuvA_2-like"/>
</dbReference>
<evidence type="ECO:0000256" key="7">
    <source>
        <dbReference type="ARBA" id="ARBA00023163"/>
    </source>
</evidence>
<keyword evidence="15" id="KW-1185">Reference proteome</keyword>
<dbReference type="SUPFAM" id="SSF55550">
    <property type="entry name" value="SH2 domain"/>
    <property type="match status" value="1"/>
</dbReference>
<evidence type="ECO:0000256" key="8">
    <source>
        <dbReference type="ARBA" id="ARBA00023242"/>
    </source>
</evidence>
<dbReference type="InterPro" id="IPR000980">
    <property type="entry name" value="SH2"/>
</dbReference>
<comment type="function">
    <text evidence="10">Histone H3-H4 chaperone that plays a role in maintenance of chromatin structure during RNA polymerase II transcription elongation thereby repressing transcription initiation from cryptic promoters. Mediates the reassembly of nucleosomes onto the promoters of at least a selected set of genes during repression; the nucleosome reassembly is essential for transcriptional repression. Essential for viability.</text>
</comment>
<dbReference type="GO" id="GO:0008023">
    <property type="term" value="C:transcription elongation factor complex"/>
    <property type="evidence" value="ECO:0007669"/>
    <property type="project" value="TreeGrafter"/>
</dbReference>
<dbReference type="SUPFAM" id="SSF47781">
    <property type="entry name" value="RuvA domain 2-like"/>
    <property type="match status" value="2"/>
</dbReference>
<dbReference type="InterPro" id="IPR017072">
    <property type="entry name" value="TF_Spt6"/>
</dbReference>
<evidence type="ECO:0000259" key="13">
    <source>
        <dbReference type="PROSITE" id="PS50001"/>
    </source>
</evidence>
<evidence type="ECO:0000256" key="9">
    <source>
        <dbReference type="ARBA" id="ARBA00029871"/>
    </source>
</evidence>
<dbReference type="Gene3D" id="3.30.505.10">
    <property type="entry name" value="SH2 domain"/>
    <property type="match status" value="2"/>
</dbReference>
<comment type="caution">
    <text evidence="14">The sequence shown here is derived from an EMBL/GenBank/DDBJ whole genome shotgun (WGS) entry which is preliminary data.</text>
</comment>
<dbReference type="Gene3D" id="1.10.150.850">
    <property type="entry name" value="Spt6, helix-hairpin-helix domain"/>
    <property type="match status" value="1"/>
</dbReference>
<dbReference type="Gene3D" id="2.40.50.140">
    <property type="entry name" value="Nucleic acid-binding proteins"/>
    <property type="match status" value="1"/>
</dbReference>
<dbReference type="GO" id="GO:0005694">
    <property type="term" value="C:chromosome"/>
    <property type="evidence" value="ECO:0007669"/>
    <property type="project" value="UniProtKB-SubCell"/>
</dbReference>
<evidence type="ECO:0000256" key="3">
    <source>
        <dbReference type="ARBA" id="ARBA00009253"/>
    </source>
</evidence>
<evidence type="ECO:0000256" key="6">
    <source>
        <dbReference type="ARBA" id="ARBA00022999"/>
    </source>
</evidence>
<feature type="domain" description="SH2" evidence="13">
    <location>
        <begin position="605"/>
        <end position="687"/>
    </location>
</feature>
<dbReference type="SMART" id="SM00252">
    <property type="entry name" value="SH2"/>
    <property type="match status" value="1"/>
</dbReference>
<dbReference type="Gene3D" id="1.10.10.2740">
    <property type="entry name" value="Spt6, Death-like domain"/>
    <property type="match status" value="1"/>
</dbReference>
<dbReference type="CDD" id="cd02065">
    <property type="entry name" value="B12-binding_like"/>
    <property type="match status" value="1"/>
</dbReference>
<dbReference type="Pfam" id="PF17674">
    <property type="entry name" value="HHH_9"/>
    <property type="match status" value="1"/>
</dbReference>
<dbReference type="Pfam" id="PF21710">
    <property type="entry name" value="Spt6_S1"/>
    <property type="match status" value="1"/>
</dbReference>
<dbReference type="Gene3D" id="3.30.420.140">
    <property type="entry name" value="YqgF/RNase H-like domain"/>
    <property type="match status" value="1"/>
</dbReference>
<reference evidence="14" key="1">
    <citation type="submission" date="2023-04" db="EMBL/GenBank/DDBJ databases">
        <title>Candida boidinii NBRC 10035.</title>
        <authorList>
            <person name="Ichikawa N."/>
            <person name="Sato H."/>
            <person name="Tonouchi N."/>
        </authorList>
    </citation>
    <scope>NUCLEOTIDE SEQUENCE</scope>
    <source>
        <strain evidence="14">NBRC 10035</strain>
    </source>
</reference>
<dbReference type="InterPro" id="IPR032706">
    <property type="entry name" value="Spt6_HHH"/>
</dbReference>
<feature type="region of interest" description="Disordered" evidence="12">
    <location>
        <begin position="790"/>
        <end position="823"/>
    </location>
</feature>
<keyword evidence="5" id="KW-0158">Chromosome</keyword>
<gene>
    <name evidence="14" type="ORF">Cboi02_000217600</name>
</gene>
<dbReference type="InterPro" id="IPR028231">
    <property type="entry name" value="Spt6_YqgF"/>
</dbReference>
<proteinExistence type="inferred from homology"/>
<dbReference type="InterPro" id="IPR035018">
    <property type="entry name" value="Spt6_SH2_C"/>
</dbReference>
<feature type="compositionally biased region" description="Low complexity" evidence="12">
    <location>
        <begin position="797"/>
        <end position="822"/>
    </location>
</feature>
<dbReference type="InterPro" id="IPR012337">
    <property type="entry name" value="RNaseH-like_sf"/>
</dbReference>
<dbReference type="Pfam" id="PF14639">
    <property type="entry name" value="YqgF"/>
    <property type="match status" value="1"/>
</dbReference>
<evidence type="ECO:0000313" key="14">
    <source>
        <dbReference type="EMBL" id="GME69251.1"/>
    </source>
</evidence>
<dbReference type="PROSITE" id="PS50001">
    <property type="entry name" value="SH2"/>
    <property type="match status" value="1"/>
</dbReference>
<dbReference type="CDD" id="cd09928">
    <property type="entry name" value="SH2_Cterm_SPT6_like"/>
    <property type="match status" value="1"/>
</dbReference>
<dbReference type="AlphaFoldDB" id="A0A9W6WGC3"/>
<dbReference type="InterPro" id="IPR036860">
    <property type="entry name" value="SH2_dom_sf"/>
</dbReference>
<keyword evidence="7" id="KW-0804">Transcription</keyword>
<evidence type="ECO:0000256" key="11">
    <source>
        <dbReference type="PROSITE-ProRule" id="PRU00191"/>
    </source>
</evidence>
<protein>
    <recommendedName>
        <fullName evidence="4">Transcription elongation factor SPT6</fullName>
    </recommendedName>
    <alternativeName>
        <fullName evidence="9">Chromatin elongation factor SPT6</fullName>
    </alternativeName>
</protein>
<dbReference type="InterPro" id="IPR037027">
    <property type="entry name" value="YqgF/RNaseH-like_dom_sf"/>
</dbReference>
<evidence type="ECO:0000256" key="2">
    <source>
        <dbReference type="ARBA" id="ARBA00004286"/>
    </source>
</evidence>
<evidence type="ECO:0000256" key="5">
    <source>
        <dbReference type="ARBA" id="ARBA00022454"/>
    </source>
</evidence>
<dbReference type="FunFam" id="3.30.505.10:FF:000056">
    <property type="entry name" value="Transcription elongation factor Spt6"/>
    <property type="match status" value="1"/>
</dbReference>
<dbReference type="FunFam" id="1.10.10.2740:FF:000002">
    <property type="entry name" value="Transcription elongation factor Spt6"/>
    <property type="match status" value="1"/>
</dbReference>
<dbReference type="SUPFAM" id="SSF53098">
    <property type="entry name" value="Ribonuclease H-like"/>
    <property type="match status" value="1"/>
</dbReference>
<dbReference type="InterPro" id="IPR035420">
    <property type="entry name" value="Spt6_SH2"/>
</dbReference>
<dbReference type="InterPro" id="IPR041692">
    <property type="entry name" value="HHH_9"/>
</dbReference>
<dbReference type="InterPro" id="IPR035019">
    <property type="entry name" value="Spt6_SH2_N"/>
</dbReference>
<dbReference type="PANTHER" id="PTHR10145:SF6">
    <property type="entry name" value="TRANSCRIPTION ELONGATION FACTOR SPT6"/>
    <property type="match status" value="1"/>
</dbReference>
<keyword evidence="8" id="KW-0539">Nucleus</keyword>
<evidence type="ECO:0000256" key="12">
    <source>
        <dbReference type="SAM" id="MobiDB-lite"/>
    </source>
</evidence>
<name>A0A9W6WGC3_CANBO</name>
<evidence type="ECO:0000256" key="10">
    <source>
        <dbReference type="ARBA" id="ARBA00093389"/>
    </source>
</evidence>
<dbReference type="GO" id="GO:0034728">
    <property type="term" value="P:nucleosome organization"/>
    <property type="evidence" value="ECO:0007669"/>
    <property type="project" value="TreeGrafter"/>
</dbReference>
<dbReference type="CDD" id="cd09918">
    <property type="entry name" value="SH2_Nterm_SPT6_like"/>
    <property type="match status" value="1"/>
</dbReference>
<comment type="similarity">
    <text evidence="3">Belongs to the SPT6 family.</text>
</comment>
<dbReference type="InterPro" id="IPR042066">
    <property type="entry name" value="Spt6_death-like"/>
</dbReference>
<comment type="subcellular location">
    <subcellularLocation>
        <location evidence="2">Chromosome</location>
    </subcellularLocation>
    <subcellularLocation>
        <location evidence="1">Nucleus</location>
    </subcellularLocation>
</comment>
<accession>A0A9W6WGC3</accession>
<dbReference type="GO" id="GO:0031491">
    <property type="term" value="F:nucleosome binding"/>
    <property type="evidence" value="ECO:0007669"/>
    <property type="project" value="TreeGrafter"/>
</dbReference>
<dbReference type="GO" id="GO:0042393">
    <property type="term" value="F:histone binding"/>
    <property type="evidence" value="ECO:0007669"/>
    <property type="project" value="TreeGrafter"/>
</dbReference>
<dbReference type="Proteomes" id="UP001165120">
    <property type="component" value="Unassembled WGS sequence"/>
</dbReference>
<organism evidence="14 15">
    <name type="scientific">Candida boidinii</name>
    <name type="common">Yeast</name>
    <dbReference type="NCBI Taxonomy" id="5477"/>
    <lineage>
        <taxon>Eukaryota</taxon>
        <taxon>Fungi</taxon>
        <taxon>Dikarya</taxon>
        <taxon>Ascomycota</taxon>
        <taxon>Saccharomycotina</taxon>
        <taxon>Pichiomycetes</taxon>
        <taxon>Pichiales</taxon>
        <taxon>Pichiaceae</taxon>
        <taxon>Ogataea</taxon>
        <taxon>Ogataea/Candida clade</taxon>
    </lineage>
</organism>
<dbReference type="EMBL" id="BSXN01000621">
    <property type="protein sequence ID" value="GME69251.1"/>
    <property type="molecule type" value="Genomic_DNA"/>
</dbReference>
<keyword evidence="6 11" id="KW-0727">SH2 domain</keyword>
<dbReference type="Pfam" id="PF14635">
    <property type="entry name" value="HHH_7"/>
    <property type="match status" value="1"/>
</dbReference>
<dbReference type="PANTHER" id="PTHR10145">
    <property type="entry name" value="TRANSCRIPTION ELONGATION FACTOR SPT6"/>
    <property type="match status" value="1"/>
</dbReference>
<dbReference type="InterPro" id="IPR012340">
    <property type="entry name" value="NA-bd_OB-fold"/>
</dbReference>
<evidence type="ECO:0000256" key="4">
    <source>
        <dbReference type="ARBA" id="ARBA00020248"/>
    </source>
</evidence>
<dbReference type="GO" id="GO:0140673">
    <property type="term" value="P:transcription elongation-coupled chromatin remodeling"/>
    <property type="evidence" value="ECO:0007669"/>
    <property type="project" value="InterPro"/>
</dbReference>